<dbReference type="PANTHER" id="PTHR42928:SF5">
    <property type="entry name" value="BLR1237 PROTEIN"/>
    <property type="match status" value="1"/>
</dbReference>
<gene>
    <name evidence="3" type="ORF">GR303_22595</name>
</gene>
<dbReference type="PROSITE" id="PS51318">
    <property type="entry name" value="TAT"/>
    <property type="match status" value="1"/>
</dbReference>
<keyword evidence="2" id="KW-0732">Signal</keyword>
<dbReference type="PANTHER" id="PTHR42928">
    <property type="entry name" value="TRICARBOXYLATE-BINDING PROTEIN"/>
    <property type="match status" value="1"/>
</dbReference>
<feature type="chain" id="PRO_5047346669" evidence="2">
    <location>
        <begin position="28"/>
        <end position="325"/>
    </location>
</feature>
<reference evidence="3 4" key="1">
    <citation type="submission" date="2020-01" db="EMBL/GenBank/DDBJ databases">
        <title>Microvirga sp. nov., an arsenate reduction bacterium isolated from Tibet hotspring sediments.</title>
        <authorList>
            <person name="Yuan C.-G."/>
        </authorList>
    </citation>
    <scope>NUCLEOTIDE SEQUENCE [LARGE SCALE GENOMIC DNA]</scope>
    <source>
        <strain evidence="3 4">SYSU G3D203</strain>
    </source>
</reference>
<keyword evidence="4" id="KW-1185">Reference proteome</keyword>
<dbReference type="InterPro" id="IPR006311">
    <property type="entry name" value="TAT_signal"/>
</dbReference>
<dbReference type="PIRSF" id="PIRSF017082">
    <property type="entry name" value="YflP"/>
    <property type="match status" value="1"/>
</dbReference>
<dbReference type="EMBL" id="JAAAXJ010000027">
    <property type="protein sequence ID" value="NBJ27117.1"/>
    <property type="molecule type" value="Genomic_DNA"/>
</dbReference>
<protein>
    <submittedName>
        <fullName evidence="3">Tripartite tricarboxylate transporter substrate binding protein</fullName>
    </submittedName>
</protein>
<dbReference type="SUPFAM" id="SSF53850">
    <property type="entry name" value="Periplasmic binding protein-like II"/>
    <property type="match status" value="1"/>
</dbReference>
<dbReference type="Gene3D" id="3.40.190.150">
    <property type="entry name" value="Bordetella uptake gene, domain 1"/>
    <property type="match status" value="1"/>
</dbReference>
<dbReference type="InterPro" id="IPR042100">
    <property type="entry name" value="Bug_dom1"/>
</dbReference>
<dbReference type="Proteomes" id="UP000818323">
    <property type="component" value="Unassembled WGS sequence"/>
</dbReference>
<accession>A0ABW9Z346</accession>
<evidence type="ECO:0000256" key="2">
    <source>
        <dbReference type="SAM" id="SignalP"/>
    </source>
</evidence>
<dbReference type="RefSeq" id="WP_161726453.1">
    <property type="nucleotide sequence ID" value="NZ_JAAAXI010000036.1"/>
</dbReference>
<dbReference type="CDD" id="cd13578">
    <property type="entry name" value="PBP2_Bug27"/>
    <property type="match status" value="1"/>
</dbReference>
<evidence type="ECO:0000256" key="1">
    <source>
        <dbReference type="ARBA" id="ARBA00006987"/>
    </source>
</evidence>
<dbReference type="Gene3D" id="3.40.190.10">
    <property type="entry name" value="Periplasmic binding protein-like II"/>
    <property type="match status" value="1"/>
</dbReference>
<proteinExistence type="inferred from homology"/>
<organism evidence="3 4">
    <name type="scientific">Microvirga arsenatis</name>
    <dbReference type="NCBI Taxonomy" id="2692265"/>
    <lineage>
        <taxon>Bacteria</taxon>
        <taxon>Pseudomonadati</taxon>
        <taxon>Pseudomonadota</taxon>
        <taxon>Alphaproteobacteria</taxon>
        <taxon>Hyphomicrobiales</taxon>
        <taxon>Methylobacteriaceae</taxon>
        <taxon>Microvirga</taxon>
    </lineage>
</organism>
<comment type="similarity">
    <text evidence="1">Belongs to the UPF0065 (bug) family.</text>
</comment>
<feature type="signal peptide" evidence="2">
    <location>
        <begin position="1"/>
        <end position="27"/>
    </location>
</feature>
<dbReference type="Pfam" id="PF03401">
    <property type="entry name" value="TctC"/>
    <property type="match status" value="1"/>
</dbReference>
<evidence type="ECO:0000313" key="4">
    <source>
        <dbReference type="Proteomes" id="UP000818323"/>
    </source>
</evidence>
<evidence type="ECO:0000313" key="3">
    <source>
        <dbReference type="EMBL" id="NBJ27117.1"/>
    </source>
</evidence>
<dbReference type="InterPro" id="IPR005064">
    <property type="entry name" value="BUG"/>
</dbReference>
<comment type="caution">
    <text evidence="3">The sequence shown here is derived from an EMBL/GenBank/DDBJ whole genome shotgun (WGS) entry which is preliminary data.</text>
</comment>
<sequence length="325" mass="34244">MKLARREFLRFSAGAVALSLSARLARAQTYPTGPVRIVVGFPAGGAVDIAARVISPWLSEKLGQPVIVENHPGESGNLATRAVVNAPPDGSTLLLCGVVNTINTTLFQSLDFNFTRDIAPVAGISRVPLVVEVHPSVAARTVPEFLALAKANPGQLKVAYAGRGTPQHLGIELFKMMAGVDLMLVPYLGSAPALADLLNGQVQAMFDPIPSSIAHIRSGKLIPLAVTSPARSEALPNVPTMNDFVPGYEAGSWYGIGAPRDTPDSVIARINTEVNAGLGDPKIKARLAELGATAIPGTSAEFGRFIASETERFMRVIRAAKITPE</sequence>
<name>A0ABW9Z346_9HYPH</name>